<sequence length="155" mass="18083">MMVVSDVDDVFVPLPYDLLVNLSESRSVVESMFQDNVNVESAFGPALKALLMLMEYQPWRKIVNFSKHTAISWCWSLKVGDDLRVYGSNKEHLLRLPGDPFYKQMAAEFTKFQIWVDVYAFSDKYTDIASLGTCLKFNHILFHFHRTKYQDDVDR</sequence>
<dbReference type="EMBL" id="RDQH01000337">
    <property type="protein sequence ID" value="RXH83414.1"/>
    <property type="molecule type" value="Genomic_DNA"/>
</dbReference>
<dbReference type="GO" id="GO:0000149">
    <property type="term" value="F:SNARE binding"/>
    <property type="evidence" value="ECO:0007669"/>
    <property type="project" value="TreeGrafter"/>
</dbReference>
<gene>
    <name evidence="2" type="ORF">DVH24_005667</name>
</gene>
<keyword evidence="3" id="KW-1185">Reference proteome</keyword>
<feature type="domain" description="Sec23/Sec24 trunk" evidence="1">
    <location>
        <begin position="1"/>
        <end position="136"/>
    </location>
</feature>
<dbReference type="InterPro" id="IPR050550">
    <property type="entry name" value="SEC23_SEC24_subfamily"/>
</dbReference>
<proteinExistence type="predicted"/>
<evidence type="ECO:0000313" key="2">
    <source>
        <dbReference type="EMBL" id="RXH83414.1"/>
    </source>
</evidence>
<name>A0A498IMJ5_MALDO</name>
<dbReference type="InterPro" id="IPR036465">
    <property type="entry name" value="vWFA_dom_sf"/>
</dbReference>
<dbReference type="Pfam" id="PF04811">
    <property type="entry name" value="Sec23_trunk"/>
    <property type="match status" value="1"/>
</dbReference>
<dbReference type="InterPro" id="IPR006896">
    <property type="entry name" value="Sec23/24_trunk_dom"/>
</dbReference>
<evidence type="ECO:0000259" key="1">
    <source>
        <dbReference type="Pfam" id="PF04811"/>
    </source>
</evidence>
<organism evidence="2 3">
    <name type="scientific">Malus domestica</name>
    <name type="common">Apple</name>
    <name type="synonym">Pyrus malus</name>
    <dbReference type="NCBI Taxonomy" id="3750"/>
    <lineage>
        <taxon>Eukaryota</taxon>
        <taxon>Viridiplantae</taxon>
        <taxon>Streptophyta</taxon>
        <taxon>Embryophyta</taxon>
        <taxon>Tracheophyta</taxon>
        <taxon>Spermatophyta</taxon>
        <taxon>Magnoliopsida</taxon>
        <taxon>eudicotyledons</taxon>
        <taxon>Gunneridae</taxon>
        <taxon>Pentapetalae</taxon>
        <taxon>rosids</taxon>
        <taxon>fabids</taxon>
        <taxon>Rosales</taxon>
        <taxon>Rosaceae</taxon>
        <taxon>Amygdaloideae</taxon>
        <taxon>Maleae</taxon>
        <taxon>Malus</taxon>
    </lineage>
</organism>
<reference evidence="2 3" key="1">
    <citation type="submission" date="2018-10" db="EMBL/GenBank/DDBJ databases">
        <title>A high-quality apple genome assembly.</title>
        <authorList>
            <person name="Hu J."/>
        </authorList>
    </citation>
    <scope>NUCLEOTIDE SEQUENCE [LARGE SCALE GENOMIC DNA]</scope>
    <source>
        <strain evidence="3">cv. HFTH1</strain>
        <tissue evidence="2">Young leaf</tissue>
    </source>
</reference>
<dbReference type="PANTHER" id="PTHR13803:SF39">
    <property type="entry name" value="SECRETORY 24AB, ISOFORM A"/>
    <property type="match status" value="1"/>
</dbReference>
<comment type="caution">
    <text evidence="2">The sequence shown here is derived from an EMBL/GenBank/DDBJ whole genome shotgun (WGS) entry which is preliminary data.</text>
</comment>
<dbReference type="GO" id="GO:0006886">
    <property type="term" value="P:intracellular protein transport"/>
    <property type="evidence" value="ECO:0007669"/>
    <property type="project" value="InterPro"/>
</dbReference>
<dbReference type="GO" id="GO:0030127">
    <property type="term" value="C:COPII vesicle coat"/>
    <property type="evidence" value="ECO:0007669"/>
    <property type="project" value="InterPro"/>
</dbReference>
<evidence type="ECO:0000313" key="3">
    <source>
        <dbReference type="Proteomes" id="UP000290289"/>
    </source>
</evidence>
<dbReference type="GO" id="GO:0008270">
    <property type="term" value="F:zinc ion binding"/>
    <property type="evidence" value="ECO:0007669"/>
    <property type="project" value="TreeGrafter"/>
</dbReference>
<dbReference type="STRING" id="3750.A0A498IMJ5"/>
<dbReference type="GO" id="GO:0070971">
    <property type="term" value="C:endoplasmic reticulum exit site"/>
    <property type="evidence" value="ECO:0007669"/>
    <property type="project" value="TreeGrafter"/>
</dbReference>
<dbReference type="SUPFAM" id="SSF53300">
    <property type="entry name" value="vWA-like"/>
    <property type="match status" value="1"/>
</dbReference>
<accession>A0A498IMJ5</accession>
<dbReference type="Gene3D" id="3.40.50.410">
    <property type="entry name" value="von Willebrand factor, type A domain"/>
    <property type="match status" value="1"/>
</dbReference>
<dbReference type="GO" id="GO:0090110">
    <property type="term" value="P:COPII-coated vesicle cargo loading"/>
    <property type="evidence" value="ECO:0007669"/>
    <property type="project" value="TreeGrafter"/>
</dbReference>
<dbReference type="Proteomes" id="UP000290289">
    <property type="component" value="Chromosome 11"/>
</dbReference>
<dbReference type="AlphaFoldDB" id="A0A498IMJ5"/>
<protein>
    <recommendedName>
        <fullName evidence="1">Sec23/Sec24 trunk domain-containing protein</fullName>
    </recommendedName>
</protein>
<dbReference type="PANTHER" id="PTHR13803">
    <property type="entry name" value="SEC24-RELATED PROTEIN"/>
    <property type="match status" value="1"/>
</dbReference>